<dbReference type="Proteomes" id="UP001432014">
    <property type="component" value="Chromosome"/>
</dbReference>
<keyword evidence="2" id="KW-1185">Reference proteome</keyword>
<dbReference type="Pfam" id="PF13578">
    <property type="entry name" value="Methyltransf_24"/>
    <property type="match status" value="1"/>
</dbReference>
<evidence type="ECO:0000313" key="1">
    <source>
        <dbReference type="EMBL" id="WUS58439.1"/>
    </source>
</evidence>
<organism evidence="1 2">
    <name type="scientific">Kitasatospora herbaricolor</name>
    <dbReference type="NCBI Taxonomy" id="68217"/>
    <lineage>
        <taxon>Bacteria</taxon>
        <taxon>Bacillati</taxon>
        <taxon>Actinomycetota</taxon>
        <taxon>Actinomycetes</taxon>
        <taxon>Kitasatosporales</taxon>
        <taxon>Streptomycetaceae</taxon>
        <taxon>Kitasatospora</taxon>
    </lineage>
</organism>
<gene>
    <name evidence="1" type="ORF">OG469_24740</name>
</gene>
<name>A0ABZ1WCJ0_9ACTN</name>
<dbReference type="GO" id="GO:0008168">
    <property type="term" value="F:methyltransferase activity"/>
    <property type="evidence" value="ECO:0007669"/>
    <property type="project" value="UniProtKB-KW"/>
</dbReference>
<dbReference type="GO" id="GO:0032259">
    <property type="term" value="P:methylation"/>
    <property type="evidence" value="ECO:0007669"/>
    <property type="project" value="UniProtKB-KW"/>
</dbReference>
<evidence type="ECO:0000313" key="2">
    <source>
        <dbReference type="Proteomes" id="UP001432014"/>
    </source>
</evidence>
<keyword evidence="1" id="KW-0808">Transferase</keyword>
<dbReference type="InterPro" id="IPR029063">
    <property type="entry name" value="SAM-dependent_MTases_sf"/>
</dbReference>
<keyword evidence="1" id="KW-0489">Methyltransferase</keyword>
<accession>A0ABZ1WCJ0</accession>
<dbReference type="EMBL" id="CP108482">
    <property type="protein sequence ID" value="WUS58439.1"/>
    <property type="molecule type" value="Genomic_DNA"/>
</dbReference>
<proteinExistence type="predicted"/>
<dbReference type="SUPFAM" id="SSF53335">
    <property type="entry name" value="S-adenosyl-L-methionine-dependent methyltransferases"/>
    <property type="match status" value="1"/>
</dbReference>
<reference evidence="1 2" key="1">
    <citation type="submission" date="2022-10" db="EMBL/GenBank/DDBJ databases">
        <title>The complete genomes of actinobacterial strains from the NBC collection.</title>
        <authorList>
            <person name="Joergensen T.S."/>
            <person name="Alvarez Arevalo M."/>
            <person name="Sterndorff E.B."/>
            <person name="Faurdal D."/>
            <person name="Vuksanovic O."/>
            <person name="Mourched A.-S."/>
            <person name="Charusanti P."/>
            <person name="Shaw S."/>
            <person name="Blin K."/>
            <person name="Weber T."/>
        </authorList>
    </citation>
    <scope>NUCLEOTIDE SEQUENCE [LARGE SCALE GENOMIC DNA]</scope>
    <source>
        <strain evidence="1 2">NBC_01247</strain>
    </source>
</reference>
<sequence length="306" mass="33553">MSADPHTMRPVRPTPRRLDDVPGWFWPVDQLLFTRILEGQTDADTTGDLLELGTYLGRSAILIGRHLQAGESFTICDLFDSDAPDEANSDEMSMSYRKTLTRQAFEANYLAFHPELPTVVQAPTSVLQDGRVAAESCRFVHIDASHLYEHVAGDVQVARAALGKNGVVVFDDYRSAHTPGTAAAVWEAVFSHGLRPVCLSPEKFYGTWGDPVVVQEMLLAHDWTGEGWDLSRDTLAGGEVLRLSGTGLNLADPEVRARVATRPAAARRPVPGPRSVGRRLALDLLPPVATRAVRRRLQAARERKAG</sequence>
<dbReference type="Gene3D" id="3.40.50.150">
    <property type="entry name" value="Vaccinia Virus protein VP39"/>
    <property type="match status" value="1"/>
</dbReference>
<protein>
    <submittedName>
        <fullName evidence="1">Class I SAM-dependent methyltransferase</fullName>
    </submittedName>
</protein>
<dbReference type="RefSeq" id="WP_329495388.1">
    <property type="nucleotide sequence ID" value="NZ_CP108460.1"/>
</dbReference>